<evidence type="ECO:0000313" key="2">
    <source>
        <dbReference type="Proteomes" id="UP001345963"/>
    </source>
</evidence>
<reference evidence="1 2" key="1">
    <citation type="submission" date="2021-07" db="EMBL/GenBank/DDBJ databases">
        <authorList>
            <person name="Palmer J.M."/>
        </authorList>
    </citation>
    <scope>NUCLEOTIDE SEQUENCE [LARGE SCALE GENOMIC DNA]</scope>
    <source>
        <strain evidence="1 2">AT_MEX2019</strain>
        <tissue evidence="1">Muscle</tissue>
    </source>
</reference>
<evidence type="ECO:0000313" key="1">
    <source>
        <dbReference type="EMBL" id="MED6252542.1"/>
    </source>
</evidence>
<accession>A0ABU7BPG2</accession>
<protein>
    <submittedName>
        <fullName evidence="1">Uncharacterized protein</fullName>
    </submittedName>
</protein>
<dbReference type="Proteomes" id="UP001345963">
    <property type="component" value="Unassembled WGS sequence"/>
</dbReference>
<keyword evidence="2" id="KW-1185">Reference proteome</keyword>
<proteinExistence type="predicted"/>
<name>A0ABU7BPG2_9TELE</name>
<sequence length="112" mass="12668">MLVKTTQSIELHLKPTFKRTGGELMIGVLETLQSSNFSAQQTILESNVGPCLKDKAWPQTGSCKQRSYLVKRKWAKFPPQRFEGWTVKQKMAASYPFCLIGNDNMESVVLKS</sequence>
<organism evidence="1 2">
    <name type="scientific">Ataeniobius toweri</name>
    <dbReference type="NCBI Taxonomy" id="208326"/>
    <lineage>
        <taxon>Eukaryota</taxon>
        <taxon>Metazoa</taxon>
        <taxon>Chordata</taxon>
        <taxon>Craniata</taxon>
        <taxon>Vertebrata</taxon>
        <taxon>Euteleostomi</taxon>
        <taxon>Actinopterygii</taxon>
        <taxon>Neopterygii</taxon>
        <taxon>Teleostei</taxon>
        <taxon>Neoteleostei</taxon>
        <taxon>Acanthomorphata</taxon>
        <taxon>Ovalentaria</taxon>
        <taxon>Atherinomorphae</taxon>
        <taxon>Cyprinodontiformes</taxon>
        <taxon>Goodeidae</taxon>
        <taxon>Ataeniobius</taxon>
    </lineage>
</organism>
<comment type="caution">
    <text evidence="1">The sequence shown here is derived from an EMBL/GenBank/DDBJ whole genome shotgun (WGS) entry which is preliminary data.</text>
</comment>
<dbReference type="EMBL" id="JAHUTI010061794">
    <property type="protein sequence ID" value="MED6252542.1"/>
    <property type="molecule type" value="Genomic_DNA"/>
</dbReference>
<gene>
    <name evidence="1" type="ORF">ATANTOWER_013203</name>
</gene>